<name>A0AAE0WF95_9BIVA</name>
<organism evidence="2 3">
    <name type="scientific">Potamilus streckersoni</name>
    <dbReference type="NCBI Taxonomy" id="2493646"/>
    <lineage>
        <taxon>Eukaryota</taxon>
        <taxon>Metazoa</taxon>
        <taxon>Spiralia</taxon>
        <taxon>Lophotrochozoa</taxon>
        <taxon>Mollusca</taxon>
        <taxon>Bivalvia</taxon>
        <taxon>Autobranchia</taxon>
        <taxon>Heteroconchia</taxon>
        <taxon>Palaeoheterodonta</taxon>
        <taxon>Unionida</taxon>
        <taxon>Unionoidea</taxon>
        <taxon>Unionidae</taxon>
        <taxon>Ambleminae</taxon>
        <taxon>Lampsilini</taxon>
        <taxon>Potamilus</taxon>
    </lineage>
</organism>
<accession>A0AAE0WF95</accession>
<dbReference type="InterPro" id="IPR011029">
    <property type="entry name" value="DEATH-like_dom_sf"/>
</dbReference>
<evidence type="ECO:0000313" key="3">
    <source>
        <dbReference type="Proteomes" id="UP001195483"/>
    </source>
</evidence>
<dbReference type="PROSITE" id="PS50209">
    <property type="entry name" value="CARD"/>
    <property type="match status" value="1"/>
</dbReference>
<protein>
    <recommendedName>
        <fullName evidence="1">CARD domain-containing protein</fullName>
    </recommendedName>
</protein>
<comment type="caution">
    <text evidence="2">The sequence shown here is derived from an EMBL/GenBank/DDBJ whole genome shotgun (WGS) entry which is preliminary data.</text>
</comment>
<dbReference type="SUPFAM" id="SSF47986">
    <property type="entry name" value="DEATH domain"/>
    <property type="match status" value="1"/>
</dbReference>
<reference evidence="2" key="3">
    <citation type="submission" date="2023-05" db="EMBL/GenBank/DDBJ databases">
        <authorList>
            <person name="Smith C.H."/>
        </authorList>
    </citation>
    <scope>NUCLEOTIDE SEQUENCE</scope>
    <source>
        <strain evidence="2">CHS0354</strain>
        <tissue evidence="2">Mantle</tissue>
    </source>
</reference>
<dbReference type="EMBL" id="JAEAOA010001311">
    <property type="protein sequence ID" value="KAK3611894.1"/>
    <property type="molecule type" value="Genomic_DNA"/>
</dbReference>
<reference evidence="2" key="1">
    <citation type="journal article" date="2021" name="Genome Biol. Evol.">
        <title>A High-Quality Reference Genome for a Parasitic Bivalve with Doubly Uniparental Inheritance (Bivalvia: Unionida).</title>
        <authorList>
            <person name="Smith C.H."/>
        </authorList>
    </citation>
    <scope>NUCLEOTIDE SEQUENCE</scope>
    <source>
        <strain evidence="2">CHS0354</strain>
    </source>
</reference>
<evidence type="ECO:0000259" key="1">
    <source>
        <dbReference type="PROSITE" id="PS50209"/>
    </source>
</evidence>
<dbReference type="Proteomes" id="UP001195483">
    <property type="component" value="Unassembled WGS sequence"/>
</dbReference>
<dbReference type="InterPro" id="IPR001315">
    <property type="entry name" value="CARD"/>
</dbReference>
<dbReference type="GO" id="GO:0042981">
    <property type="term" value="P:regulation of apoptotic process"/>
    <property type="evidence" value="ECO:0007669"/>
    <property type="project" value="InterPro"/>
</dbReference>
<reference evidence="2" key="2">
    <citation type="journal article" date="2021" name="Genome Biol. Evol.">
        <title>Developing a high-quality reference genome for a parasitic bivalve with doubly uniparental inheritance (Bivalvia: Unionida).</title>
        <authorList>
            <person name="Smith C.H."/>
        </authorList>
    </citation>
    <scope>NUCLEOTIDE SEQUENCE</scope>
    <source>
        <strain evidence="2">CHS0354</strain>
        <tissue evidence="2">Mantle</tissue>
    </source>
</reference>
<dbReference type="AlphaFoldDB" id="A0AAE0WF95"/>
<keyword evidence="3" id="KW-1185">Reference proteome</keyword>
<dbReference type="Gene3D" id="1.10.533.10">
    <property type="entry name" value="Death Domain, Fas"/>
    <property type="match status" value="1"/>
</dbReference>
<dbReference type="Pfam" id="PF00619">
    <property type="entry name" value="CARD"/>
    <property type="match status" value="1"/>
</dbReference>
<feature type="domain" description="CARD" evidence="1">
    <location>
        <begin position="1"/>
        <end position="82"/>
    </location>
</feature>
<gene>
    <name evidence="2" type="ORF">CHS0354_021329</name>
</gene>
<evidence type="ECO:0000313" key="2">
    <source>
        <dbReference type="EMBL" id="KAK3611894.1"/>
    </source>
</evidence>
<sequence>MLNDNRAYIVKELHPKNIMPYFVEHEIIEIEDIEDIVFQPRKNQARFLLDHIIRKLPQAYDILLYSLQQTGSELLADKLNAWVSETQNDTPGSIERTRLYLSCLTTGGSYLKVKRSLIVW</sequence>
<dbReference type="CDD" id="cd01671">
    <property type="entry name" value="CARD"/>
    <property type="match status" value="1"/>
</dbReference>
<proteinExistence type="predicted"/>